<dbReference type="Proteomes" id="UP000282613">
    <property type="component" value="Unassembled WGS sequence"/>
</dbReference>
<reference evidence="1 2" key="2">
    <citation type="submission" date="2018-11" db="EMBL/GenBank/DDBJ databases">
        <authorList>
            <consortium name="Pathogen Informatics"/>
        </authorList>
    </citation>
    <scope>NUCLEOTIDE SEQUENCE [LARGE SCALE GENOMIC DNA]</scope>
</reference>
<name>A0A0R3WFZ0_TAEAS</name>
<organism evidence="3">
    <name type="scientific">Taenia asiatica</name>
    <name type="common">Asian tapeworm</name>
    <dbReference type="NCBI Taxonomy" id="60517"/>
    <lineage>
        <taxon>Eukaryota</taxon>
        <taxon>Metazoa</taxon>
        <taxon>Spiralia</taxon>
        <taxon>Lophotrochozoa</taxon>
        <taxon>Platyhelminthes</taxon>
        <taxon>Cestoda</taxon>
        <taxon>Eucestoda</taxon>
        <taxon>Cyclophyllidea</taxon>
        <taxon>Taeniidae</taxon>
        <taxon>Taenia</taxon>
    </lineage>
</organism>
<dbReference type="EMBL" id="UYRS01019471">
    <property type="protein sequence ID" value="VDK45529.1"/>
    <property type="molecule type" value="Genomic_DNA"/>
</dbReference>
<dbReference type="WBParaSite" id="TASK_0000978301-mRNA-1">
    <property type="protein sequence ID" value="TASK_0000978301-mRNA-1"/>
    <property type="gene ID" value="TASK_0000978301"/>
</dbReference>
<sequence length="70" mass="7821">MLDGLGTEELEPRMQRGMPHALSEFLLHVAAESAVESLQFTTLLLSLTGYALPNILTQHDRRTLYSTTMC</sequence>
<evidence type="ECO:0000313" key="1">
    <source>
        <dbReference type="EMBL" id="VDK45529.1"/>
    </source>
</evidence>
<evidence type="ECO:0000313" key="3">
    <source>
        <dbReference type="WBParaSite" id="TASK_0000978301-mRNA-1"/>
    </source>
</evidence>
<gene>
    <name evidence="1" type="ORF">TASK_LOCUS9784</name>
</gene>
<proteinExistence type="predicted"/>
<dbReference type="AlphaFoldDB" id="A0A0R3WFZ0"/>
<accession>A0A0R3WFZ0</accession>
<reference evidence="3" key="1">
    <citation type="submission" date="2017-02" db="UniProtKB">
        <authorList>
            <consortium name="WormBaseParasite"/>
        </authorList>
    </citation>
    <scope>IDENTIFICATION</scope>
</reference>
<evidence type="ECO:0000313" key="2">
    <source>
        <dbReference type="Proteomes" id="UP000282613"/>
    </source>
</evidence>
<keyword evidence="2" id="KW-1185">Reference proteome</keyword>
<protein>
    <submittedName>
        <fullName evidence="1 3">Uncharacterized protein</fullName>
    </submittedName>
</protein>